<name>A0A1V4IFH8_PATFA</name>
<dbReference type="AlphaFoldDB" id="A0A1V4IFH8"/>
<sequence length="68" mass="7993">MRAWRKKCQSHEHSLKPEKPVLAETLCFDQVHAETATEENCQTQLEQQPTLQWVLLTKGAWELSARRF</sequence>
<gene>
    <name evidence="1" type="ORF">AV530_000510</name>
</gene>
<comment type="caution">
    <text evidence="1">The sequence shown here is derived from an EMBL/GenBank/DDBJ whole genome shotgun (WGS) entry which is preliminary data.</text>
</comment>
<dbReference type="EMBL" id="LSYS01009753">
    <property type="protein sequence ID" value="OPJ58751.1"/>
    <property type="molecule type" value="Genomic_DNA"/>
</dbReference>
<proteinExistence type="predicted"/>
<accession>A0A1V4IFH8</accession>
<evidence type="ECO:0000313" key="2">
    <source>
        <dbReference type="Proteomes" id="UP000190648"/>
    </source>
</evidence>
<dbReference type="Proteomes" id="UP000190648">
    <property type="component" value="Unassembled WGS sequence"/>
</dbReference>
<keyword evidence="2" id="KW-1185">Reference proteome</keyword>
<organism evidence="1 2">
    <name type="scientific">Patagioenas fasciata monilis</name>
    <dbReference type="NCBI Taxonomy" id="372326"/>
    <lineage>
        <taxon>Eukaryota</taxon>
        <taxon>Metazoa</taxon>
        <taxon>Chordata</taxon>
        <taxon>Craniata</taxon>
        <taxon>Vertebrata</taxon>
        <taxon>Euteleostomi</taxon>
        <taxon>Archelosauria</taxon>
        <taxon>Archosauria</taxon>
        <taxon>Dinosauria</taxon>
        <taxon>Saurischia</taxon>
        <taxon>Theropoda</taxon>
        <taxon>Coelurosauria</taxon>
        <taxon>Aves</taxon>
        <taxon>Neognathae</taxon>
        <taxon>Neoaves</taxon>
        <taxon>Columbimorphae</taxon>
        <taxon>Columbiformes</taxon>
        <taxon>Columbidae</taxon>
        <taxon>Patagioenas</taxon>
    </lineage>
</organism>
<protein>
    <submittedName>
        <fullName evidence="1">Uncharacterized protein</fullName>
    </submittedName>
</protein>
<reference evidence="1 2" key="1">
    <citation type="submission" date="2016-02" db="EMBL/GenBank/DDBJ databases">
        <title>Band-tailed pigeon sequencing and assembly.</title>
        <authorList>
            <person name="Soares A.E."/>
            <person name="Novak B.J."/>
            <person name="Rice E.S."/>
            <person name="O'Connell B."/>
            <person name="Chang D."/>
            <person name="Weber S."/>
            <person name="Shapiro B."/>
        </authorList>
    </citation>
    <scope>NUCLEOTIDE SEQUENCE [LARGE SCALE GENOMIC DNA]</scope>
    <source>
        <strain evidence="1">BTP2013</strain>
        <tissue evidence="1">Blood</tissue>
    </source>
</reference>
<evidence type="ECO:0000313" key="1">
    <source>
        <dbReference type="EMBL" id="OPJ58751.1"/>
    </source>
</evidence>